<proteinExistence type="predicted"/>
<sequence>MLVLAAAAEPLGSRSLLDRAAGLLGIDPAAADPAVEAGLLQLRSRVEFAHPLVRSVVYRAAPADDRRRVHHVLALATDGDTDPDRRAWHRARATAGPDERIATELEESAGRAQARGGLAAAAAFLRTAATLTQDPARRAERALAGAEASLRAGAFDATLELLTDAEAGPVDDLRRARIDLLRGQVAFASGLGSDAPPLLLTAARGLGRLGAVDAARETYLTAWASAVFASGGAGADTLPEICRAVAALPPPTGAARPVDLLLDGLVALHTDGRAAAGPVLLRAGRAIAAGAMSVEDTLRWAWLATAASSAVWDHDSSHAIASRTVRLIREVGALAQLPVALAALGTATAWTGDFPGAAALVVEADAVATATGSGIAPYAMLRIWRYRGRKPKPPP</sequence>
<keyword evidence="2" id="KW-1185">Reference proteome</keyword>
<dbReference type="RefSeq" id="WP_203930385.1">
    <property type="nucleotide sequence ID" value="NZ_BOPH01000080.1"/>
</dbReference>
<comment type="caution">
    <text evidence="1">The sequence shown here is derived from an EMBL/GenBank/DDBJ whole genome shotgun (WGS) entry which is preliminary data.</text>
</comment>
<gene>
    <name evidence="1" type="ORF">Voc01_054050</name>
</gene>
<evidence type="ECO:0000313" key="1">
    <source>
        <dbReference type="EMBL" id="GIJ70488.1"/>
    </source>
</evidence>
<dbReference type="AlphaFoldDB" id="A0A8J3ZWJ3"/>
<reference evidence="1" key="1">
    <citation type="submission" date="2021-01" db="EMBL/GenBank/DDBJ databases">
        <title>Whole genome shotgun sequence of Virgisporangium ochraceum NBRC 16418.</title>
        <authorList>
            <person name="Komaki H."/>
            <person name="Tamura T."/>
        </authorList>
    </citation>
    <scope>NUCLEOTIDE SEQUENCE</scope>
    <source>
        <strain evidence="1">NBRC 16418</strain>
    </source>
</reference>
<dbReference type="EMBL" id="BOPH01000080">
    <property type="protein sequence ID" value="GIJ70488.1"/>
    <property type="molecule type" value="Genomic_DNA"/>
</dbReference>
<organism evidence="1 2">
    <name type="scientific">Virgisporangium ochraceum</name>
    <dbReference type="NCBI Taxonomy" id="65505"/>
    <lineage>
        <taxon>Bacteria</taxon>
        <taxon>Bacillati</taxon>
        <taxon>Actinomycetota</taxon>
        <taxon>Actinomycetes</taxon>
        <taxon>Micromonosporales</taxon>
        <taxon>Micromonosporaceae</taxon>
        <taxon>Virgisporangium</taxon>
    </lineage>
</organism>
<protein>
    <submittedName>
        <fullName evidence="1">Uncharacterized protein</fullName>
    </submittedName>
</protein>
<name>A0A8J3ZWJ3_9ACTN</name>
<evidence type="ECO:0000313" key="2">
    <source>
        <dbReference type="Proteomes" id="UP000635606"/>
    </source>
</evidence>
<accession>A0A8J3ZWJ3</accession>
<dbReference type="Proteomes" id="UP000635606">
    <property type="component" value="Unassembled WGS sequence"/>
</dbReference>